<protein>
    <recommendedName>
        <fullName evidence="3">Urease accessory protein UreD</fullName>
    </recommendedName>
</protein>
<evidence type="ECO:0000256" key="3">
    <source>
        <dbReference type="HAMAP-Rule" id="MF_01384"/>
    </source>
</evidence>
<proteinExistence type="inferred from homology"/>
<accession>A0A0V8JQR9</accession>
<evidence type="ECO:0000313" key="5">
    <source>
        <dbReference type="Proteomes" id="UP000053681"/>
    </source>
</evidence>
<dbReference type="AlphaFoldDB" id="A0A0V8JQR9"/>
<name>A0A0V8JQR9_9BACI</name>
<keyword evidence="5" id="KW-1185">Reference proteome</keyword>
<dbReference type="Proteomes" id="UP000053681">
    <property type="component" value="Unassembled WGS sequence"/>
</dbReference>
<dbReference type="RefSeq" id="WP_025910066.1">
    <property type="nucleotide sequence ID" value="NZ_KQ758629.1"/>
</dbReference>
<dbReference type="PANTHER" id="PTHR33643">
    <property type="entry name" value="UREASE ACCESSORY PROTEIN D"/>
    <property type="match status" value="1"/>
</dbReference>
<sequence>MSYTGYLKLESHKVKGKTVVYNTYHDGAFKVARPIYMEEHTPTIYLLHVGGGYVGGDRYKACITAEEGAHLCLTTQAATKVYRTPNAPVVQETELLLKKGAVIEYLPDPLILYEDAQFIQETTVHMEEKATFFISDVITPGWSPNGEIFKYDSLRSKLKVYQNNQLMVFDHLFLSPHEDIHAIMKMEGYTHFGSFLAVAEGIIDSVIDELYDEVISEEQHGYIGISKLAINGCAIRILGNDTKTLESIINRCFQFLRKRLLGLEVVHLRKY</sequence>
<dbReference type="PANTHER" id="PTHR33643:SF1">
    <property type="entry name" value="UREASE ACCESSORY PROTEIN D"/>
    <property type="match status" value="1"/>
</dbReference>
<comment type="subcellular location">
    <subcellularLocation>
        <location evidence="3">Cytoplasm</location>
    </subcellularLocation>
</comment>
<dbReference type="HAMAP" id="MF_01384">
    <property type="entry name" value="UreD"/>
    <property type="match status" value="1"/>
</dbReference>
<gene>
    <name evidence="3" type="primary">ureD</name>
    <name evidence="4" type="ORF">AS180_03000</name>
</gene>
<dbReference type="Pfam" id="PF01774">
    <property type="entry name" value="UreD"/>
    <property type="match status" value="1"/>
</dbReference>
<comment type="function">
    <text evidence="3">Required for maturation of urease via the functional incorporation of the urease nickel metallocenter.</text>
</comment>
<dbReference type="GO" id="GO:0016151">
    <property type="term" value="F:nickel cation binding"/>
    <property type="evidence" value="ECO:0007669"/>
    <property type="project" value="UniProtKB-UniRule"/>
</dbReference>
<organism evidence="4 5">
    <name type="scientific">Priestia veravalensis</name>
    <dbReference type="NCBI Taxonomy" id="1414648"/>
    <lineage>
        <taxon>Bacteria</taxon>
        <taxon>Bacillati</taxon>
        <taxon>Bacillota</taxon>
        <taxon>Bacilli</taxon>
        <taxon>Bacillales</taxon>
        <taxon>Bacillaceae</taxon>
        <taxon>Priestia</taxon>
    </lineage>
</organism>
<comment type="subunit">
    <text evidence="3">UreD, UreF and UreG form a complex that acts as a GTP-hydrolysis-dependent molecular chaperone, activating the urease apoprotein by helping to assemble the nickel containing metallocenter of UreC. The UreE protein probably delivers the nickel.</text>
</comment>
<keyword evidence="3" id="KW-0996">Nickel insertion</keyword>
<evidence type="ECO:0000313" key="4">
    <source>
        <dbReference type="EMBL" id="KSU89272.1"/>
    </source>
</evidence>
<dbReference type="GO" id="GO:0005737">
    <property type="term" value="C:cytoplasm"/>
    <property type="evidence" value="ECO:0007669"/>
    <property type="project" value="UniProtKB-SubCell"/>
</dbReference>
<comment type="caution">
    <text evidence="4">The sequence shown here is derived from an EMBL/GenBank/DDBJ whole genome shotgun (WGS) entry which is preliminary data.</text>
</comment>
<dbReference type="EMBL" id="LNQP01000007">
    <property type="protein sequence ID" value="KSU89272.1"/>
    <property type="molecule type" value="Genomic_DNA"/>
</dbReference>
<evidence type="ECO:0000256" key="2">
    <source>
        <dbReference type="ARBA" id="ARBA00023186"/>
    </source>
</evidence>
<keyword evidence="3" id="KW-0963">Cytoplasm</keyword>
<evidence type="ECO:0000256" key="1">
    <source>
        <dbReference type="ARBA" id="ARBA00007177"/>
    </source>
</evidence>
<keyword evidence="2 3" id="KW-0143">Chaperone</keyword>
<dbReference type="InterPro" id="IPR002669">
    <property type="entry name" value="UreD"/>
</dbReference>
<reference evidence="4 5" key="1">
    <citation type="submission" date="2015-11" db="EMBL/GenBank/DDBJ databases">
        <title>Bacillus caseinolyticus sp nov.</title>
        <authorList>
            <person name="Dastager S.G."/>
            <person name="Mawlankar R."/>
        </authorList>
    </citation>
    <scope>NUCLEOTIDE SEQUENCE [LARGE SCALE GENOMIC DNA]</scope>
    <source>
        <strain evidence="4 5">SGD-V-76</strain>
    </source>
</reference>
<comment type="similarity">
    <text evidence="1 3">Belongs to the UreD family.</text>
</comment>